<keyword evidence="5 12" id="KW-0808">Transferase</keyword>
<keyword evidence="12" id="KW-0444">Lipid biosynthesis</keyword>
<evidence type="ECO:0000256" key="4">
    <source>
        <dbReference type="ARBA" id="ARBA00008671"/>
    </source>
</evidence>
<dbReference type="GO" id="GO:0006659">
    <property type="term" value="P:phosphatidylserine biosynthetic process"/>
    <property type="evidence" value="ECO:0007669"/>
    <property type="project" value="UniProtKB-UniRule"/>
</dbReference>
<gene>
    <name evidence="14" type="ORF">MSPICULIGERA_LOCUS20836</name>
</gene>
<comment type="catalytic activity">
    <reaction evidence="12">
        <text>a 1,2-diacyl-sn-glycero-3-phosphoethanolamine + L-serine = a 1,2-diacyl-sn-glycero-3-phospho-L-serine + ethanolamine</text>
        <dbReference type="Rhea" id="RHEA:27606"/>
        <dbReference type="ChEBI" id="CHEBI:33384"/>
        <dbReference type="ChEBI" id="CHEBI:57262"/>
        <dbReference type="ChEBI" id="CHEBI:57603"/>
        <dbReference type="ChEBI" id="CHEBI:64612"/>
        <dbReference type="EC" id="2.7.8.29"/>
    </reaction>
</comment>
<feature type="region of interest" description="Disordered" evidence="13">
    <location>
        <begin position="1"/>
        <end position="38"/>
    </location>
</feature>
<feature type="transmembrane region" description="Helical" evidence="12">
    <location>
        <begin position="309"/>
        <end position="326"/>
    </location>
</feature>
<evidence type="ECO:0000256" key="13">
    <source>
        <dbReference type="SAM" id="MobiDB-lite"/>
    </source>
</evidence>
<evidence type="ECO:0000256" key="3">
    <source>
        <dbReference type="ARBA" id="ARBA00005189"/>
    </source>
</evidence>
<evidence type="ECO:0000256" key="12">
    <source>
        <dbReference type="RuleBase" id="RU368094"/>
    </source>
</evidence>
<dbReference type="AlphaFoldDB" id="A0AA36D8E6"/>
<feature type="transmembrane region" description="Helical" evidence="12">
    <location>
        <begin position="215"/>
        <end position="235"/>
    </location>
</feature>
<evidence type="ECO:0000313" key="14">
    <source>
        <dbReference type="EMBL" id="CAJ0582706.1"/>
    </source>
</evidence>
<accession>A0AA36D8E6</accession>
<dbReference type="PANTHER" id="PTHR15362">
    <property type="entry name" value="PHOSPHATIDYLINOSITOL SYNTHASE"/>
    <property type="match status" value="1"/>
</dbReference>
<evidence type="ECO:0000256" key="9">
    <source>
        <dbReference type="ARBA" id="ARBA00023098"/>
    </source>
</evidence>
<keyword evidence="15" id="KW-1185">Reference proteome</keyword>
<evidence type="ECO:0000256" key="10">
    <source>
        <dbReference type="ARBA" id="ARBA00023136"/>
    </source>
</evidence>
<dbReference type="PANTHER" id="PTHR15362:SF39">
    <property type="entry name" value="PHOSPHATIDYLSERINE SYNTHASE"/>
    <property type="match status" value="1"/>
</dbReference>
<sequence>MSGDSILRHSYSEDSGDEDRKSPHPRRREKLQNLPAERTRTISEVNQDHYQMINDRIVDDITLDFMYKPRTLTILACFCAVLVYLAFRNDTNVDDNIYHGLLGSLCLFLVISALAFPNGPFIRPHPIVWRTIFGLSVAYMVMLQFCLFLTYDQIKAMLVYFDPVGLSGEQLDEKEYAVNCSDVSLERIWSHMDIYAVGHFLGWTMKALLIRHNNLCWLISVAWEFTEVIFTHLLPNFQECWWDAIGLDICLCNGVGIFVGLKISDFLSMKTFHWESIKDIKSARGRVRRAVLQFTPESWTKNDWTDVYALKRTCAVFLFVMIWLVTELNTFFLKHIFAIDTSHPVVFWRIILIALISAPSIRQYYAFATDPRVKRLGMQCWVYCAVTALEAAICVKVGRDQFPGAQLIPITAWIFFMFAATFGTIHLSVWWATRSKDLTKKVDVEGTVRRAYIDSSCENLGMLDDEVNERRRQLGVEKKKNR</sequence>
<proteinExistence type="inferred from homology"/>
<keyword evidence="10 12" id="KW-0472">Membrane</keyword>
<dbReference type="Proteomes" id="UP001177023">
    <property type="component" value="Unassembled WGS sequence"/>
</dbReference>
<evidence type="ECO:0000256" key="5">
    <source>
        <dbReference type="ARBA" id="ARBA00022679"/>
    </source>
</evidence>
<comment type="pathway">
    <text evidence="3">Lipid metabolism.</text>
</comment>
<evidence type="ECO:0000256" key="2">
    <source>
        <dbReference type="ARBA" id="ARBA00004916"/>
    </source>
</evidence>
<protein>
    <recommendedName>
        <fullName evidence="12">Phosphatidylserine synthase</fullName>
        <ecNumber evidence="12">2.7.8.29</ecNumber>
    </recommendedName>
    <alternativeName>
        <fullName evidence="12">Serine-exchange enzyme</fullName>
    </alternativeName>
</protein>
<keyword evidence="7 12" id="KW-0256">Endoplasmic reticulum</keyword>
<keyword evidence="11 12" id="KW-1208">Phospholipid metabolism</keyword>
<keyword evidence="8 12" id="KW-1133">Transmembrane helix</keyword>
<name>A0AA36D8E6_9BILA</name>
<keyword evidence="6 12" id="KW-0812">Transmembrane</keyword>
<feature type="transmembrane region" description="Helical" evidence="12">
    <location>
        <begin position="241"/>
        <end position="261"/>
    </location>
</feature>
<dbReference type="Pfam" id="PF03034">
    <property type="entry name" value="PSS"/>
    <property type="match status" value="1"/>
</dbReference>
<feature type="transmembrane region" description="Helical" evidence="12">
    <location>
        <begin position="128"/>
        <end position="151"/>
    </location>
</feature>
<comment type="caution">
    <text evidence="14">The sequence shown here is derived from an EMBL/GenBank/DDBJ whole genome shotgun (WGS) entry which is preliminary data.</text>
</comment>
<dbReference type="GO" id="GO:0106245">
    <property type="term" value="F:L-serine-phosphatidylethanolamine phosphatidyltransferase activity"/>
    <property type="evidence" value="ECO:0007669"/>
    <property type="project" value="UniProtKB-UniRule"/>
</dbReference>
<dbReference type="GO" id="GO:0005789">
    <property type="term" value="C:endoplasmic reticulum membrane"/>
    <property type="evidence" value="ECO:0007669"/>
    <property type="project" value="UniProtKB-SubCell"/>
</dbReference>
<feature type="non-terminal residue" evidence="14">
    <location>
        <position position="482"/>
    </location>
</feature>
<evidence type="ECO:0000256" key="6">
    <source>
        <dbReference type="ARBA" id="ARBA00022692"/>
    </source>
</evidence>
<comment type="pathway">
    <text evidence="2 12">Phospholipid metabolism; phosphatidylserine biosynthesis.</text>
</comment>
<feature type="transmembrane region" description="Helical" evidence="12">
    <location>
        <begin position="99"/>
        <end position="116"/>
    </location>
</feature>
<organism evidence="14 15">
    <name type="scientific">Mesorhabditis spiculigera</name>
    <dbReference type="NCBI Taxonomy" id="96644"/>
    <lineage>
        <taxon>Eukaryota</taxon>
        <taxon>Metazoa</taxon>
        <taxon>Ecdysozoa</taxon>
        <taxon>Nematoda</taxon>
        <taxon>Chromadorea</taxon>
        <taxon>Rhabditida</taxon>
        <taxon>Rhabditina</taxon>
        <taxon>Rhabditomorpha</taxon>
        <taxon>Rhabditoidea</taxon>
        <taxon>Rhabditidae</taxon>
        <taxon>Mesorhabditinae</taxon>
        <taxon>Mesorhabditis</taxon>
    </lineage>
</organism>
<dbReference type="EC" id="2.7.8.29" evidence="12"/>
<dbReference type="EMBL" id="CATQJA010002664">
    <property type="protein sequence ID" value="CAJ0582706.1"/>
    <property type="molecule type" value="Genomic_DNA"/>
</dbReference>
<keyword evidence="9 12" id="KW-0443">Lipid metabolism</keyword>
<keyword evidence="12" id="KW-0594">Phospholipid biosynthesis</keyword>
<comment type="similarity">
    <text evidence="4 12">Belongs to the phosphatidyl serine synthase family.</text>
</comment>
<evidence type="ECO:0000256" key="7">
    <source>
        <dbReference type="ARBA" id="ARBA00022824"/>
    </source>
</evidence>
<evidence type="ECO:0000256" key="1">
    <source>
        <dbReference type="ARBA" id="ARBA00004477"/>
    </source>
</evidence>
<comment type="function">
    <text evidence="12">Catalyzes a base-exchange reaction in which the polar head group of phosphatidylethanolamine (PE) is replaced by L-serine.</text>
</comment>
<dbReference type="InterPro" id="IPR004277">
    <property type="entry name" value="PSS"/>
</dbReference>
<reference evidence="14" key="1">
    <citation type="submission" date="2023-06" db="EMBL/GenBank/DDBJ databases">
        <authorList>
            <person name="Delattre M."/>
        </authorList>
    </citation>
    <scope>NUCLEOTIDE SEQUENCE</scope>
    <source>
        <strain evidence="14">AF72</strain>
    </source>
</reference>
<feature type="transmembrane region" description="Helical" evidence="12">
    <location>
        <begin position="380"/>
        <end position="398"/>
    </location>
</feature>
<evidence type="ECO:0000313" key="15">
    <source>
        <dbReference type="Proteomes" id="UP001177023"/>
    </source>
</evidence>
<feature type="compositionally biased region" description="Basic and acidic residues" evidence="13">
    <location>
        <begin position="1"/>
        <end position="22"/>
    </location>
</feature>
<evidence type="ECO:0000256" key="11">
    <source>
        <dbReference type="ARBA" id="ARBA00023264"/>
    </source>
</evidence>
<evidence type="ECO:0000256" key="8">
    <source>
        <dbReference type="ARBA" id="ARBA00022989"/>
    </source>
</evidence>
<feature type="transmembrane region" description="Helical" evidence="12">
    <location>
        <begin position="71"/>
        <end position="87"/>
    </location>
</feature>
<feature type="transmembrane region" description="Helical" evidence="12">
    <location>
        <begin position="346"/>
        <end position="368"/>
    </location>
</feature>
<comment type="subcellular location">
    <subcellularLocation>
        <location evidence="1 12">Endoplasmic reticulum membrane</location>
        <topology evidence="1 12">Multi-pass membrane protein</topology>
    </subcellularLocation>
</comment>
<feature type="transmembrane region" description="Helical" evidence="12">
    <location>
        <begin position="410"/>
        <end position="432"/>
    </location>
</feature>